<dbReference type="EMBL" id="CP148066">
    <property type="protein sequence ID" value="WXL28501.1"/>
    <property type="molecule type" value="Genomic_DNA"/>
</dbReference>
<comment type="catalytic activity">
    <reaction evidence="7">
        <text>L-lysyl-[lipoyl-carrier protein] + (R)-lipoate + ATP = N(6)-[(R)-lipoyl]-L-lysyl-[lipoyl-carrier protein] + AMP + diphosphate + H(+)</text>
        <dbReference type="Rhea" id="RHEA:49288"/>
        <dbReference type="Rhea" id="RHEA-COMP:10500"/>
        <dbReference type="Rhea" id="RHEA-COMP:10502"/>
        <dbReference type="ChEBI" id="CHEBI:15378"/>
        <dbReference type="ChEBI" id="CHEBI:29969"/>
        <dbReference type="ChEBI" id="CHEBI:30616"/>
        <dbReference type="ChEBI" id="CHEBI:33019"/>
        <dbReference type="ChEBI" id="CHEBI:83088"/>
        <dbReference type="ChEBI" id="CHEBI:83099"/>
        <dbReference type="ChEBI" id="CHEBI:456215"/>
        <dbReference type="EC" id="6.3.1.20"/>
    </reaction>
</comment>
<keyword evidence="4 9" id="KW-0436">Ligase</keyword>
<keyword evidence="6" id="KW-0067">ATP-binding</keyword>
<organism evidence="9 10">
    <name type="scientific">[Mycoplasma] gypis</name>
    <dbReference type="NCBI Taxonomy" id="92404"/>
    <lineage>
        <taxon>Bacteria</taxon>
        <taxon>Bacillati</taxon>
        <taxon>Mycoplasmatota</taxon>
        <taxon>Mycoplasmoidales</taxon>
        <taxon>Metamycoplasmataceae</taxon>
        <taxon>Metamycoplasma</taxon>
    </lineage>
</organism>
<dbReference type="Proteomes" id="UP001460679">
    <property type="component" value="Chromosome"/>
</dbReference>
<dbReference type="SUPFAM" id="SSF82649">
    <property type="entry name" value="SufE/NifU"/>
    <property type="match status" value="1"/>
</dbReference>
<evidence type="ECO:0000256" key="6">
    <source>
        <dbReference type="ARBA" id="ARBA00022840"/>
    </source>
</evidence>
<dbReference type="Pfam" id="PF10437">
    <property type="entry name" value="Lip_prot_lig_C"/>
    <property type="match status" value="1"/>
</dbReference>
<evidence type="ECO:0000256" key="3">
    <source>
        <dbReference type="ARBA" id="ARBA00012367"/>
    </source>
</evidence>
<sequence>MKIYLAKKHSPFYTLTMEEMLVKDPEQTDDIVYFYQHENAVIIGRNQNVYEEVKIDELEKNNVELYRRLSGGGAVYHDLGNINFSFITKKSEGQNYEKFLQPILEFLKSLGVNAYFKGRNDLVIDDLKFSGNAQFIWKDKIVHHGTLLFDANLEKLGNYLIPSKLKMQSKGIKSARQRVTNINDTLPNKMSVNHFINGLIGFFEKKYDSKLEELPSKYDQEIKKLAEYKKSKDWIFKKQFPFSVTNEAKYDSGILKVKYSVKENRFENIVFEGDFLALTDHDVVRDALIGSEYDKKETTKILEKFENLKEMFGGLTIGEIVLTIYGE</sequence>
<dbReference type="RefSeq" id="WP_205498723.1">
    <property type="nucleotide sequence ID" value="NZ_CP148066.1"/>
</dbReference>
<dbReference type="NCBIfam" id="TIGR00545">
    <property type="entry name" value="lipoyltrans"/>
    <property type="match status" value="1"/>
</dbReference>
<keyword evidence="5" id="KW-0547">Nucleotide-binding</keyword>
<comment type="pathway">
    <text evidence="2">Protein modification; protein lipoylation via exogenous pathway; protein N(6)-(lipoyl)lysine from lipoate: step 1/2.</text>
</comment>
<evidence type="ECO:0000256" key="4">
    <source>
        <dbReference type="ARBA" id="ARBA00022598"/>
    </source>
</evidence>
<dbReference type="PROSITE" id="PS51733">
    <property type="entry name" value="BPL_LPL_CATALYTIC"/>
    <property type="match status" value="1"/>
</dbReference>
<protein>
    <recommendedName>
        <fullName evidence="3">lipoate--protein ligase</fullName>
        <ecNumber evidence="3">6.3.1.20</ecNumber>
    </recommendedName>
</protein>
<dbReference type="InterPro" id="IPR004143">
    <property type="entry name" value="BPL_LPL_catalytic"/>
</dbReference>
<proteinExistence type="predicted"/>
<evidence type="ECO:0000256" key="5">
    <source>
        <dbReference type="ARBA" id="ARBA00022741"/>
    </source>
</evidence>
<accession>A0ABZ2RND5</accession>
<dbReference type="InterPro" id="IPR019491">
    <property type="entry name" value="Lipoate_protein_ligase_C"/>
</dbReference>
<dbReference type="Gene3D" id="3.30.390.50">
    <property type="entry name" value="CO dehydrogenase flavoprotein, C-terminal domain"/>
    <property type="match status" value="1"/>
</dbReference>
<name>A0ABZ2RND5_9BACT</name>
<feature type="domain" description="BPL/LPL catalytic" evidence="8">
    <location>
        <begin position="26"/>
        <end position="211"/>
    </location>
</feature>
<evidence type="ECO:0000259" key="8">
    <source>
        <dbReference type="PROSITE" id="PS51733"/>
    </source>
</evidence>
<dbReference type="InterPro" id="IPR004562">
    <property type="entry name" value="LipoylTrfase_LipoateP_Ligase"/>
</dbReference>
<dbReference type="GO" id="GO:0016979">
    <property type="term" value="F:lipoate-protein ligase activity"/>
    <property type="evidence" value="ECO:0007669"/>
    <property type="project" value="UniProtKB-EC"/>
</dbReference>
<dbReference type="EC" id="6.3.1.20" evidence="3"/>
<evidence type="ECO:0000313" key="9">
    <source>
        <dbReference type="EMBL" id="WXL28501.1"/>
    </source>
</evidence>
<gene>
    <name evidence="9" type="ORF">WG616_00495</name>
</gene>
<evidence type="ECO:0000256" key="1">
    <source>
        <dbReference type="ARBA" id="ARBA00005085"/>
    </source>
</evidence>
<dbReference type="PANTHER" id="PTHR12561">
    <property type="entry name" value="LIPOATE-PROTEIN LIGASE"/>
    <property type="match status" value="1"/>
</dbReference>
<evidence type="ECO:0000256" key="7">
    <source>
        <dbReference type="ARBA" id="ARBA00048037"/>
    </source>
</evidence>
<comment type="pathway">
    <text evidence="1">Protein modification; protein lipoylation via exogenous pathway; protein N(6)-(lipoyl)lysine from lipoate: step 2/2.</text>
</comment>
<dbReference type="PANTHER" id="PTHR12561:SF3">
    <property type="entry name" value="LIPOYLTRANSFERASE 1, MITOCHONDRIAL"/>
    <property type="match status" value="1"/>
</dbReference>
<dbReference type="Pfam" id="PF21948">
    <property type="entry name" value="LplA-B_cat"/>
    <property type="match status" value="1"/>
</dbReference>
<dbReference type="SUPFAM" id="SSF55681">
    <property type="entry name" value="Class II aaRS and biotin synthetases"/>
    <property type="match status" value="1"/>
</dbReference>
<reference evidence="9" key="1">
    <citation type="submission" date="2024-03" db="EMBL/GenBank/DDBJ databases">
        <title>Complete genome sequence of Mycoplasma gypis type strain B1/T1.</title>
        <authorList>
            <person name="Spergser J."/>
        </authorList>
    </citation>
    <scope>NUCLEOTIDE SEQUENCE [LARGE SCALE GENOMIC DNA]</scope>
    <source>
        <strain evidence="9">B1/T1</strain>
    </source>
</reference>
<dbReference type="CDD" id="cd16443">
    <property type="entry name" value="LplA"/>
    <property type="match status" value="1"/>
</dbReference>
<evidence type="ECO:0000313" key="10">
    <source>
        <dbReference type="Proteomes" id="UP001460679"/>
    </source>
</evidence>
<keyword evidence="10" id="KW-1185">Reference proteome</keyword>
<dbReference type="InterPro" id="IPR045864">
    <property type="entry name" value="aa-tRNA-synth_II/BPL/LPL"/>
</dbReference>
<dbReference type="Gene3D" id="3.30.930.10">
    <property type="entry name" value="Bira Bifunctional Protein, Domain 2"/>
    <property type="match status" value="1"/>
</dbReference>
<evidence type="ECO:0000256" key="2">
    <source>
        <dbReference type="ARBA" id="ARBA00005124"/>
    </source>
</evidence>